<keyword evidence="2" id="KW-1185">Reference proteome</keyword>
<dbReference type="RefSeq" id="WP_141146995.1">
    <property type="nucleotide sequence ID" value="NZ_VHLG01000001.1"/>
</dbReference>
<evidence type="ECO:0000313" key="2">
    <source>
        <dbReference type="Proteomes" id="UP000318801"/>
    </source>
</evidence>
<comment type="caution">
    <text evidence="1">The sequence shown here is derived from an EMBL/GenBank/DDBJ whole genome shotgun (WGS) entry which is preliminary data.</text>
</comment>
<dbReference type="InterPro" id="IPR027417">
    <property type="entry name" value="P-loop_NTPase"/>
</dbReference>
<accession>A0A506UIC7</accession>
<sequence length="183" mass="20965">MTSLKSLGERIVILGPSNAGKSTLAVALSRKLDLRVIHLDQLRHLPHTDWQQRSDDEFAALHDAAILGDRWIIEGNYTRLMPQRLDRATGAILLTSSRWLRLWRYFKRTLINRADRAGHLDGAKDSVKWAMIDWVMVKSRNSDKRYAAILHDSGMPLVECRSARALAALYRDWDLSGPRLPKR</sequence>
<dbReference type="Proteomes" id="UP000318801">
    <property type="component" value="Unassembled WGS sequence"/>
</dbReference>
<dbReference type="SUPFAM" id="SSF52540">
    <property type="entry name" value="P-loop containing nucleoside triphosphate hydrolases"/>
    <property type="match status" value="1"/>
</dbReference>
<proteinExistence type="predicted"/>
<dbReference type="PANTHER" id="PTHR37816:SF2">
    <property type="entry name" value="DNA TOPOLOGY MODULATION PROTEIN FLAR-RELATED PROTEIN"/>
    <property type="match status" value="1"/>
</dbReference>
<reference evidence="1 2" key="1">
    <citation type="submission" date="2019-06" db="EMBL/GenBank/DDBJ databases">
        <authorList>
            <person name="Li M."/>
        </authorList>
    </citation>
    <scope>NUCLEOTIDE SEQUENCE [LARGE SCALE GENOMIC DNA]</scope>
    <source>
        <strain evidence="1 2">BGMRC2036</strain>
    </source>
</reference>
<dbReference type="Gene3D" id="3.40.50.300">
    <property type="entry name" value="P-loop containing nucleotide triphosphate hydrolases"/>
    <property type="match status" value="1"/>
</dbReference>
<dbReference type="InterPro" id="IPR052922">
    <property type="entry name" value="Cytidylate_Kinase-2"/>
</dbReference>
<dbReference type="AlphaFoldDB" id="A0A506UIC7"/>
<dbReference type="PANTHER" id="PTHR37816">
    <property type="entry name" value="YALI0E33011P"/>
    <property type="match status" value="1"/>
</dbReference>
<dbReference type="OrthoDB" id="7210594at2"/>
<protein>
    <submittedName>
        <fullName evidence="1">AAA family ATPase</fullName>
    </submittedName>
</protein>
<gene>
    <name evidence="1" type="ORF">FJU08_00375</name>
</gene>
<dbReference type="EMBL" id="VHLG01000001">
    <property type="protein sequence ID" value="TPW33060.1"/>
    <property type="molecule type" value="Genomic_DNA"/>
</dbReference>
<organism evidence="1 2">
    <name type="scientific">Martelella alba</name>
    <dbReference type="NCBI Taxonomy" id="2590451"/>
    <lineage>
        <taxon>Bacteria</taxon>
        <taxon>Pseudomonadati</taxon>
        <taxon>Pseudomonadota</taxon>
        <taxon>Alphaproteobacteria</taxon>
        <taxon>Hyphomicrobiales</taxon>
        <taxon>Aurantimonadaceae</taxon>
        <taxon>Martelella</taxon>
    </lineage>
</organism>
<evidence type="ECO:0000313" key="1">
    <source>
        <dbReference type="EMBL" id="TPW33060.1"/>
    </source>
</evidence>
<name>A0A506UIC7_9HYPH</name>